<dbReference type="GO" id="GO:0046872">
    <property type="term" value="F:metal ion binding"/>
    <property type="evidence" value="ECO:0007669"/>
    <property type="project" value="UniProtKB-KW"/>
</dbReference>
<feature type="transmembrane region" description="Helical" evidence="13">
    <location>
        <begin position="362"/>
        <end position="384"/>
    </location>
</feature>
<evidence type="ECO:0000256" key="10">
    <source>
        <dbReference type="ARBA" id="ARBA00023004"/>
    </source>
</evidence>
<reference evidence="14 15" key="1">
    <citation type="submission" date="2016-01" db="EMBL/GenBank/DDBJ databases">
        <title>Whole genome sequence and analysis of Micromonospora rosaria DSM 803, which can produce antibacterial substance rosamicin.</title>
        <authorList>
            <person name="Yang H."/>
            <person name="He X."/>
            <person name="Zhu D."/>
        </authorList>
    </citation>
    <scope>NUCLEOTIDE SEQUENCE [LARGE SCALE GENOMIC DNA]</scope>
    <source>
        <strain evidence="14 15">DSM 803</strain>
    </source>
</reference>
<feature type="transmembrane region" description="Helical" evidence="13">
    <location>
        <begin position="91"/>
        <end position="115"/>
    </location>
</feature>
<sequence>MDTLLLARLQFATTASIHFLFVIVTLGLVTLLVGLQTAGYLTGKAKYERLTRFWGTLYVINYVLGIATGIVMEFQFGLNWSGLSRYVGNVFGAPLAIETLVAFFLESTFLGMWIFGWHRLRRGVHLALIWGVALTAYASAFWIMVANAWLQNPVGYEVRDGVAHLTDFSALLTNPALGIALGHVVSAALLTGGLLMAAVSAGHLLRRTPDFDLFRTSLRLGVVTAAVGILLVQGFGFTQFAPVSQVQPTKFGSSPDGEALIAEWTARFGPGDYTPPVLANVGLGFMILIGMGLSLFWLLLPLLWRDRIIRLRFPLWLVICALPLPFVAAILGWIAREIGRQPWVAYGLLPTEQAVSPVGPGVLLASSVTFTLLLGALAVANWTLLARHAVRGAADPALGRPPQQTRPPATEEPAFA</sequence>
<feature type="transmembrane region" description="Helical" evidence="13">
    <location>
        <begin position="20"/>
        <end position="41"/>
    </location>
</feature>
<dbReference type="PIRSF" id="PIRSF006446">
    <property type="entry name" value="Cyt_quinol_oxidase_1"/>
    <property type="match status" value="1"/>
</dbReference>
<evidence type="ECO:0000256" key="9">
    <source>
        <dbReference type="ARBA" id="ARBA00022989"/>
    </source>
</evidence>
<evidence type="ECO:0000256" key="1">
    <source>
        <dbReference type="ARBA" id="ARBA00004651"/>
    </source>
</evidence>
<organism evidence="14 15">
    <name type="scientific">Micromonospora rosaria</name>
    <dbReference type="NCBI Taxonomy" id="47874"/>
    <lineage>
        <taxon>Bacteria</taxon>
        <taxon>Bacillati</taxon>
        <taxon>Actinomycetota</taxon>
        <taxon>Actinomycetes</taxon>
        <taxon>Micromonosporales</taxon>
        <taxon>Micromonosporaceae</taxon>
        <taxon>Micromonospora</taxon>
    </lineage>
</organism>
<feature type="transmembrane region" description="Helical" evidence="13">
    <location>
        <begin position="220"/>
        <end position="241"/>
    </location>
</feature>
<keyword evidence="7" id="KW-0479">Metal-binding</keyword>
<evidence type="ECO:0000256" key="2">
    <source>
        <dbReference type="ARBA" id="ARBA00009819"/>
    </source>
</evidence>
<evidence type="ECO:0000256" key="4">
    <source>
        <dbReference type="ARBA" id="ARBA00022475"/>
    </source>
</evidence>
<dbReference type="GO" id="GO:0020037">
    <property type="term" value="F:heme binding"/>
    <property type="evidence" value="ECO:0007669"/>
    <property type="project" value="TreeGrafter"/>
</dbReference>
<dbReference type="Proteomes" id="UP000070620">
    <property type="component" value="Unassembled WGS sequence"/>
</dbReference>
<dbReference type="Pfam" id="PF01654">
    <property type="entry name" value="Cyt_bd_oxida_I"/>
    <property type="match status" value="2"/>
</dbReference>
<dbReference type="EMBL" id="LRQV01000105">
    <property type="protein sequence ID" value="KXK59603.1"/>
    <property type="molecule type" value="Genomic_DNA"/>
</dbReference>
<dbReference type="AlphaFoldDB" id="A0A136PMF8"/>
<dbReference type="OrthoDB" id="9807042at2"/>
<proteinExistence type="inferred from homology"/>
<dbReference type="PANTHER" id="PTHR30365:SF15">
    <property type="entry name" value="CYTOCHROME BD UBIQUINOL OXIDASE SUBUNIT 1"/>
    <property type="match status" value="1"/>
</dbReference>
<dbReference type="GO" id="GO:0019646">
    <property type="term" value="P:aerobic electron transport chain"/>
    <property type="evidence" value="ECO:0007669"/>
    <property type="project" value="InterPro"/>
</dbReference>
<evidence type="ECO:0000256" key="6">
    <source>
        <dbReference type="ARBA" id="ARBA00022692"/>
    </source>
</evidence>
<keyword evidence="15" id="KW-1185">Reference proteome</keyword>
<comment type="subcellular location">
    <subcellularLocation>
        <location evidence="1">Cell membrane</location>
        <topology evidence="1">Multi-pass membrane protein</topology>
    </subcellularLocation>
</comment>
<keyword evidence="5" id="KW-0349">Heme</keyword>
<evidence type="ECO:0000313" key="14">
    <source>
        <dbReference type="EMBL" id="KXK59603.1"/>
    </source>
</evidence>
<evidence type="ECO:0000256" key="12">
    <source>
        <dbReference type="SAM" id="MobiDB-lite"/>
    </source>
</evidence>
<comment type="similarity">
    <text evidence="2">Belongs to the cytochrome ubiquinol oxidase subunit 1 family.</text>
</comment>
<evidence type="ECO:0000256" key="7">
    <source>
        <dbReference type="ARBA" id="ARBA00022723"/>
    </source>
</evidence>
<feature type="transmembrane region" description="Helical" evidence="13">
    <location>
        <begin position="176"/>
        <end position="199"/>
    </location>
</feature>
<dbReference type="GO" id="GO:0005886">
    <property type="term" value="C:plasma membrane"/>
    <property type="evidence" value="ECO:0007669"/>
    <property type="project" value="UniProtKB-SubCell"/>
</dbReference>
<evidence type="ECO:0000256" key="8">
    <source>
        <dbReference type="ARBA" id="ARBA00022982"/>
    </source>
</evidence>
<protein>
    <submittedName>
        <fullName evidence="14">Cytochrome BD oxidase subunit I</fullName>
    </submittedName>
</protein>
<feature type="transmembrane region" description="Helical" evidence="13">
    <location>
        <begin position="277"/>
        <end position="303"/>
    </location>
</feature>
<keyword evidence="6 13" id="KW-0812">Transmembrane</keyword>
<comment type="caution">
    <text evidence="14">The sequence shown here is derived from an EMBL/GenBank/DDBJ whole genome shotgun (WGS) entry which is preliminary data.</text>
</comment>
<keyword evidence="10" id="KW-0408">Iron</keyword>
<keyword evidence="3" id="KW-0813">Transport</keyword>
<feature type="region of interest" description="Disordered" evidence="12">
    <location>
        <begin position="395"/>
        <end position="416"/>
    </location>
</feature>
<dbReference type="GO" id="GO:0016682">
    <property type="term" value="F:oxidoreductase activity, acting on diphenols and related substances as donors, oxygen as acceptor"/>
    <property type="evidence" value="ECO:0007669"/>
    <property type="project" value="TreeGrafter"/>
</dbReference>
<evidence type="ECO:0000256" key="11">
    <source>
        <dbReference type="ARBA" id="ARBA00023136"/>
    </source>
</evidence>
<evidence type="ECO:0000256" key="3">
    <source>
        <dbReference type="ARBA" id="ARBA00022448"/>
    </source>
</evidence>
<evidence type="ECO:0000256" key="13">
    <source>
        <dbReference type="SAM" id="Phobius"/>
    </source>
</evidence>
<keyword evidence="11 13" id="KW-0472">Membrane</keyword>
<dbReference type="RefSeq" id="WP_067370410.1">
    <property type="nucleotide sequence ID" value="NZ_JBIUBN010000007.1"/>
</dbReference>
<evidence type="ECO:0000256" key="5">
    <source>
        <dbReference type="ARBA" id="ARBA00022617"/>
    </source>
</evidence>
<dbReference type="PANTHER" id="PTHR30365">
    <property type="entry name" value="CYTOCHROME D UBIQUINOL OXIDASE"/>
    <property type="match status" value="1"/>
</dbReference>
<dbReference type="InterPro" id="IPR002585">
    <property type="entry name" value="Cyt-d_ubiquinol_oxidase_su_1"/>
</dbReference>
<keyword evidence="9 13" id="KW-1133">Transmembrane helix</keyword>
<keyword evidence="8" id="KW-0249">Electron transport</keyword>
<feature type="transmembrane region" description="Helical" evidence="13">
    <location>
        <begin position="53"/>
        <end position="71"/>
    </location>
</feature>
<evidence type="ECO:0000313" key="15">
    <source>
        <dbReference type="Proteomes" id="UP000070620"/>
    </source>
</evidence>
<keyword evidence="4" id="KW-1003">Cell membrane</keyword>
<name>A0A136PMF8_9ACTN</name>
<feature type="transmembrane region" description="Helical" evidence="13">
    <location>
        <begin position="315"/>
        <end position="335"/>
    </location>
</feature>
<dbReference type="GO" id="GO:0070069">
    <property type="term" value="C:cytochrome complex"/>
    <property type="evidence" value="ECO:0007669"/>
    <property type="project" value="InterPro"/>
</dbReference>
<gene>
    <name evidence="14" type="ORF">AWW66_23340</name>
</gene>
<dbReference type="GO" id="GO:0009055">
    <property type="term" value="F:electron transfer activity"/>
    <property type="evidence" value="ECO:0007669"/>
    <property type="project" value="InterPro"/>
</dbReference>
<feature type="transmembrane region" description="Helical" evidence="13">
    <location>
        <begin position="127"/>
        <end position="150"/>
    </location>
</feature>
<accession>A0A136PMF8</accession>